<proteinExistence type="predicted"/>
<name>A0A2S9Q3F2_9ACTN</name>
<reference evidence="1 2" key="1">
    <citation type="submission" date="2018-03" db="EMBL/GenBank/DDBJ databases">
        <title>Novel Streptomyces sp. from soil.</title>
        <authorList>
            <person name="Tan G.Y.A."/>
            <person name="Lee Z.Y."/>
        </authorList>
    </citation>
    <scope>NUCLEOTIDE SEQUENCE [LARGE SCALE GENOMIC DNA]</scope>
    <source>
        <strain evidence="1 2">ST5x</strain>
    </source>
</reference>
<sequence>MSAIPARFASNVGRTIRDLPTPDRDELEAAIVRACEDPWSWPQADKYEMDESVRVITTRTAIVHYVILPGPDPHLWVFAITV</sequence>
<comment type="caution">
    <text evidence="1">The sequence shown here is derived from an EMBL/GenBank/DDBJ whole genome shotgun (WGS) entry which is preliminary data.</text>
</comment>
<organism evidence="1 2">
    <name type="scientific">Streptomyces solincola</name>
    <dbReference type="NCBI Taxonomy" id="2100817"/>
    <lineage>
        <taxon>Bacteria</taxon>
        <taxon>Bacillati</taxon>
        <taxon>Actinomycetota</taxon>
        <taxon>Actinomycetes</taxon>
        <taxon>Kitasatosporales</taxon>
        <taxon>Streptomycetaceae</taxon>
        <taxon>Streptomyces</taxon>
    </lineage>
</organism>
<protein>
    <submittedName>
        <fullName evidence="1">Uncharacterized protein</fullName>
    </submittedName>
</protein>
<keyword evidence="2" id="KW-1185">Reference proteome</keyword>
<dbReference type="RefSeq" id="WP_105866744.1">
    <property type="nucleotide sequence ID" value="NZ_PVLV01000002.1"/>
</dbReference>
<dbReference type="OrthoDB" id="4235397at2"/>
<dbReference type="EMBL" id="PVLV01000002">
    <property type="protein sequence ID" value="PRH81196.1"/>
    <property type="molecule type" value="Genomic_DNA"/>
</dbReference>
<dbReference type="AlphaFoldDB" id="A0A2S9Q3F2"/>
<evidence type="ECO:0000313" key="1">
    <source>
        <dbReference type="EMBL" id="PRH81196.1"/>
    </source>
</evidence>
<dbReference type="Proteomes" id="UP000239322">
    <property type="component" value="Unassembled WGS sequence"/>
</dbReference>
<gene>
    <name evidence="1" type="ORF">C6N75_00055</name>
</gene>
<evidence type="ECO:0000313" key="2">
    <source>
        <dbReference type="Proteomes" id="UP000239322"/>
    </source>
</evidence>
<accession>A0A2S9Q3F2</accession>